<accession>A0ABS5ITM1</accession>
<gene>
    <name evidence="1" type="ORF">KE626_03175</name>
</gene>
<dbReference type="Proteomes" id="UP000676386">
    <property type="component" value="Unassembled WGS sequence"/>
</dbReference>
<evidence type="ECO:0000313" key="2">
    <source>
        <dbReference type="Proteomes" id="UP000676386"/>
    </source>
</evidence>
<organism evidence="1 2">
    <name type="scientific">Chitinophaga hostae</name>
    <dbReference type="NCBI Taxonomy" id="2831022"/>
    <lineage>
        <taxon>Bacteria</taxon>
        <taxon>Pseudomonadati</taxon>
        <taxon>Bacteroidota</taxon>
        <taxon>Chitinophagia</taxon>
        <taxon>Chitinophagales</taxon>
        <taxon>Chitinophagaceae</taxon>
        <taxon>Chitinophaga</taxon>
    </lineage>
</organism>
<dbReference type="Gene3D" id="3.10.450.50">
    <property type="match status" value="1"/>
</dbReference>
<comment type="caution">
    <text evidence="1">The sequence shown here is derived from an EMBL/GenBank/DDBJ whole genome shotgun (WGS) entry which is preliminary data.</text>
</comment>
<dbReference type="InterPro" id="IPR009959">
    <property type="entry name" value="Cyclase_SnoaL-like"/>
</dbReference>
<evidence type="ECO:0000313" key="1">
    <source>
        <dbReference type="EMBL" id="MBS0026306.1"/>
    </source>
</evidence>
<dbReference type="RefSeq" id="WP_211971425.1">
    <property type="nucleotide sequence ID" value="NZ_CBFHAM010000005.1"/>
</dbReference>
<reference evidence="1 2" key="1">
    <citation type="submission" date="2021-04" db="EMBL/GenBank/DDBJ databases">
        <title>Chitinophaga sp. nov., isolated from the rhizosphere soil.</title>
        <authorList>
            <person name="He S."/>
        </authorList>
    </citation>
    <scope>NUCLEOTIDE SEQUENCE [LARGE SCALE GENOMIC DNA]</scope>
    <source>
        <strain evidence="1 2">2R12</strain>
    </source>
</reference>
<protein>
    <submittedName>
        <fullName evidence="1">Ester cyclase</fullName>
    </submittedName>
</protein>
<dbReference type="InterPro" id="IPR032710">
    <property type="entry name" value="NTF2-like_dom_sf"/>
</dbReference>
<dbReference type="Pfam" id="PF07366">
    <property type="entry name" value="SnoaL"/>
    <property type="match status" value="1"/>
</dbReference>
<sequence>MTIQQQKDFIEAYIGIIWNQGNTGRLAEFLHPDFTDHSLPASLPANAEGLKQWITMTHDSFIPETIIEEQVAEPGKSIIKISMRMQHVGLWRAIPPTGLTVTTKGYRCFRLQNERIIEHWALIDGTALERGLSDKQHSGNETCVTR</sequence>
<keyword evidence="2" id="KW-1185">Reference proteome</keyword>
<name>A0ABS5ITM1_9BACT</name>
<dbReference type="SUPFAM" id="SSF54427">
    <property type="entry name" value="NTF2-like"/>
    <property type="match status" value="1"/>
</dbReference>
<proteinExistence type="predicted"/>
<dbReference type="EMBL" id="JAGTXB010000001">
    <property type="protein sequence ID" value="MBS0026306.1"/>
    <property type="molecule type" value="Genomic_DNA"/>
</dbReference>